<dbReference type="EMBL" id="CP015378">
    <property type="protein sequence ID" value="ANC77219.1"/>
    <property type="molecule type" value="Genomic_DNA"/>
</dbReference>
<keyword evidence="2" id="KW-0813">Transport</keyword>
<name>A0A161J6Y7_9BACL</name>
<feature type="transmembrane region" description="Helical" evidence="7">
    <location>
        <begin position="292"/>
        <end position="308"/>
    </location>
</feature>
<dbReference type="InterPro" id="IPR020846">
    <property type="entry name" value="MFS_dom"/>
</dbReference>
<evidence type="ECO:0000256" key="4">
    <source>
        <dbReference type="ARBA" id="ARBA00022692"/>
    </source>
</evidence>
<feature type="transmembrane region" description="Helical" evidence="7">
    <location>
        <begin position="217"/>
        <end position="239"/>
    </location>
</feature>
<keyword evidence="10" id="KW-1185">Reference proteome</keyword>
<dbReference type="Gene3D" id="1.20.1250.20">
    <property type="entry name" value="MFS general substrate transporter like domains"/>
    <property type="match status" value="2"/>
</dbReference>
<evidence type="ECO:0000256" key="7">
    <source>
        <dbReference type="SAM" id="Phobius"/>
    </source>
</evidence>
<evidence type="ECO:0000256" key="1">
    <source>
        <dbReference type="ARBA" id="ARBA00004651"/>
    </source>
</evidence>
<dbReference type="CDD" id="cd17329">
    <property type="entry name" value="MFS_MdtH_MDR_like"/>
    <property type="match status" value="1"/>
</dbReference>
<sequence>MGWREYPQNIKVRLITSFFNRAVSSAVMPFMALFFAMEKGKVWAGTFLILTVIIGFIVNLIGGYISDRFPRKKVLMTTSCLNAVMFLLMTVSLFPEQNWILVFAFAYIGFTVTSSLGRPAMHAIIMDSTTPENRKEVYTLDYWMINLSMAIGAALGGLLYVSHQIELFVLLTVTSISIPIAYGIWLRDEFTGFLEKTHENVFLDLFQNYKVALKDSAFVKVVIGGTFIFSAEFTLNSYIGIRLAETFDSFHIGNFEITGVRMLSMLNIQNMLMVVCFTFLINRVMDRFSKKNALLIGLLLYGIGYVTVTSANAWYVLLLFNVIATMGELIYSPIKEAEKANMIPSDKRGSYSAFANVSFSGADMLARSTIILGAFLVPVMMSVYMGVIIMIGAFFMYSGLFLRGKATEKAVKKEIVAQVVK</sequence>
<feature type="transmembrane region" description="Helical" evidence="7">
    <location>
        <begin position="142"/>
        <end position="161"/>
    </location>
</feature>
<feature type="transmembrane region" description="Helical" evidence="7">
    <location>
        <begin position="74"/>
        <end position="94"/>
    </location>
</feature>
<dbReference type="Proteomes" id="UP000076623">
    <property type="component" value="Chromosome"/>
</dbReference>
<evidence type="ECO:0000256" key="3">
    <source>
        <dbReference type="ARBA" id="ARBA00022475"/>
    </source>
</evidence>
<evidence type="ECO:0000256" key="2">
    <source>
        <dbReference type="ARBA" id="ARBA00022448"/>
    </source>
</evidence>
<dbReference type="InterPro" id="IPR050171">
    <property type="entry name" value="MFS_Transporters"/>
</dbReference>
<dbReference type="STRING" id="1221500.ABE65_010555"/>
<comment type="subcellular location">
    <subcellularLocation>
        <location evidence="1">Cell membrane</location>
        <topology evidence="1">Multi-pass membrane protein</topology>
    </subcellularLocation>
</comment>
<feature type="domain" description="Major facilitator superfamily (MFS) profile" evidence="8">
    <location>
        <begin position="1"/>
        <end position="410"/>
    </location>
</feature>
<keyword evidence="3" id="KW-1003">Cell membrane</keyword>
<dbReference type="RefSeq" id="WP_066394516.1">
    <property type="nucleotide sequence ID" value="NZ_CP015378.1"/>
</dbReference>
<evidence type="ECO:0000256" key="5">
    <source>
        <dbReference type="ARBA" id="ARBA00022989"/>
    </source>
</evidence>
<feature type="transmembrane region" description="Helical" evidence="7">
    <location>
        <begin position="167"/>
        <end position="186"/>
    </location>
</feature>
<dbReference type="PANTHER" id="PTHR23517:SF3">
    <property type="entry name" value="INTEGRAL MEMBRANE TRANSPORT PROTEIN"/>
    <property type="match status" value="1"/>
</dbReference>
<dbReference type="AlphaFoldDB" id="A0A161J6Y7"/>
<feature type="transmembrane region" description="Helical" evidence="7">
    <location>
        <begin position="42"/>
        <end position="62"/>
    </location>
</feature>
<feature type="transmembrane region" description="Helical" evidence="7">
    <location>
        <begin position="383"/>
        <end position="402"/>
    </location>
</feature>
<evidence type="ECO:0000313" key="9">
    <source>
        <dbReference type="EMBL" id="ANC77219.1"/>
    </source>
</evidence>
<dbReference type="InterPro" id="IPR011701">
    <property type="entry name" value="MFS"/>
</dbReference>
<dbReference type="Pfam" id="PF07690">
    <property type="entry name" value="MFS_1"/>
    <property type="match status" value="1"/>
</dbReference>
<evidence type="ECO:0000256" key="6">
    <source>
        <dbReference type="ARBA" id="ARBA00023136"/>
    </source>
</evidence>
<dbReference type="KEGG" id="fpn:ABE65_010555"/>
<keyword evidence="6 7" id="KW-0472">Membrane</keyword>
<keyword evidence="5 7" id="KW-1133">Transmembrane helix</keyword>
<feature type="transmembrane region" description="Helical" evidence="7">
    <location>
        <begin position="100"/>
        <end position="121"/>
    </location>
</feature>
<evidence type="ECO:0000259" key="8">
    <source>
        <dbReference type="PROSITE" id="PS50850"/>
    </source>
</evidence>
<gene>
    <name evidence="9" type="ORF">ABE65_010555</name>
</gene>
<proteinExistence type="predicted"/>
<keyword evidence="4 7" id="KW-0812">Transmembrane</keyword>
<reference evidence="9 10" key="1">
    <citation type="submission" date="2016-04" db="EMBL/GenBank/DDBJ databases">
        <title>Complete genome sequence of Fictibacillus phosphorivorans G25-29, a strain toxic to nematodes.</title>
        <authorList>
            <person name="Zheng Z."/>
        </authorList>
    </citation>
    <scope>NUCLEOTIDE SEQUENCE [LARGE SCALE GENOMIC DNA]</scope>
    <source>
        <strain evidence="9 10">G25-29</strain>
    </source>
</reference>
<feature type="transmembrane region" description="Helical" evidence="7">
    <location>
        <begin position="259"/>
        <end position="280"/>
    </location>
</feature>
<protein>
    <submittedName>
        <fullName evidence="9">Permease</fullName>
    </submittedName>
</protein>
<organism evidence="9 10">
    <name type="scientific">Fictibacillus phosphorivorans</name>
    <dbReference type="NCBI Taxonomy" id="1221500"/>
    <lineage>
        <taxon>Bacteria</taxon>
        <taxon>Bacillati</taxon>
        <taxon>Bacillota</taxon>
        <taxon>Bacilli</taxon>
        <taxon>Bacillales</taxon>
        <taxon>Fictibacillaceae</taxon>
        <taxon>Fictibacillus</taxon>
    </lineage>
</organism>
<dbReference type="GO" id="GO:0005886">
    <property type="term" value="C:plasma membrane"/>
    <property type="evidence" value="ECO:0007669"/>
    <property type="project" value="UniProtKB-SubCell"/>
</dbReference>
<feature type="transmembrane region" description="Helical" evidence="7">
    <location>
        <begin position="12"/>
        <end position="36"/>
    </location>
</feature>
<dbReference type="PROSITE" id="PS50850">
    <property type="entry name" value="MFS"/>
    <property type="match status" value="1"/>
</dbReference>
<dbReference type="PANTHER" id="PTHR23517">
    <property type="entry name" value="RESISTANCE PROTEIN MDTM, PUTATIVE-RELATED-RELATED"/>
    <property type="match status" value="1"/>
</dbReference>
<dbReference type="GO" id="GO:0022857">
    <property type="term" value="F:transmembrane transporter activity"/>
    <property type="evidence" value="ECO:0007669"/>
    <property type="project" value="InterPro"/>
</dbReference>
<dbReference type="SUPFAM" id="SSF103473">
    <property type="entry name" value="MFS general substrate transporter"/>
    <property type="match status" value="1"/>
</dbReference>
<evidence type="ECO:0000313" key="10">
    <source>
        <dbReference type="Proteomes" id="UP000076623"/>
    </source>
</evidence>
<dbReference type="InterPro" id="IPR036259">
    <property type="entry name" value="MFS_trans_sf"/>
</dbReference>
<accession>A0A161J6Y7</accession>